<dbReference type="AlphaFoldDB" id="A0A4Q7P4L3"/>
<dbReference type="Gene3D" id="2.40.50.1070">
    <property type="match status" value="1"/>
</dbReference>
<evidence type="ECO:0000313" key="8">
    <source>
        <dbReference type="Proteomes" id="UP000292927"/>
    </source>
</evidence>
<feature type="domain" description="TRAM" evidence="6">
    <location>
        <begin position="2"/>
        <end position="60"/>
    </location>
</feature>
<dbReference type="InterPro" id="IPR029063">
    <property type="entry name" value="SAM-dependent_MTases_sf"/>
</dbReference>
<dbReference type="FunFam" id="2.40.50.1070:FF:000003">
    <property type="entry name" value="23S rRNA (Uracil-5-)-methyltransferase RumA"/>
    <property type="match status" value="1"/>
</dbReference>
<dbReference type="NCBIfam" id="TIGR00479">
    <property type="entry name" value="rumA"/>
    <property type="match status" value="1"/>
</dbReference>
<dbReference type="Proteomes" id="UP000292927">
    <property type="component" value="Unassembled WGS sequence"/>
</dbReference>
<organism evidence="7 8">
    <name type="scientific">Cuneatibacter caecimuris</name>
    <dbReference type="NCBI Taxonomy" id="1796618"/>
    <lineage>
        <taxon>Bacteria</taxon>
        <taxon>Bacillati</taxon>
        <taxon>Bacillota</taxon>
        <taxon>Clostridia</taxon>
        <taxon>Lachnospirales</taxon>
        <taxon>Lachnospiraceae</taxon>
        <taxon>Cuneatibacter</taxon>
    </lineage>
</organism>
<dbReference type="Gene3D" id="2.40.50.140">
    <property type="entry name" value="Nucleic acid-binding proteins"/>
    <property type="match status" value="1"/>
</dbReference>
<dbReference type="InterPro" id="IPR002792">
    <property type="entry name" value="TRAM_dom"/>
</dbReference>
<dbReference type="InterPro" id="IPR030390">
    <property type="entry name" value="MeTrfase_TrmA_AS"/>
</dbReference>
<proteinExistence type="inferred from homology"/>
<evidence type="ECO:0000256" key="1">
    <source>
        <dbReference type="ARBA" id="ARBA00022603"/>
    </source>
</evidence>
<dbReference type="PANTHER" id="PTHR11061:SF30">
    <property type="entry name" value="TRNA (URACIL(54)-C(5))-METHYLTRANSFERASE"/>
    <property type="match status" value="1"/>
</dbReference>
<protein>
    <submittedName>
        <fullName evidence="7">23S rRNA m(5)U-1939 methyltransferase</fullName>
    </submittedName>
</protein>
<comment type="similarity">
    <text evidence="4">Belongs to the class I-like SAM-binding methyltransferase superfamily. RNA M5U methyltransferase family.</text>
</comment>
<evidence type="ECO:0000256" key="3">
    <source>
        <dbReference type="ARBA" id="ARBA00022691"/>
    </source>
</evidence>
<dbReference type="Gene3D" id="3.40.50.150">
    <property type="entry name" value="Vaccinia Virus protein VP39"/>
    <property type="match status" value="1"/>
</dbReference>
<gene>
    <name evidence="7" type="ORF">EV209_2230</name>
</gene>
<keyword evidence="2 4" id="KW-0808">Transferase</keyword>
<dbReference type="CDD" id="cd02440">
    <property type="entry name" value="AdoMet_MTases"/>
    <property type="match status" value="1"/>
</dbReference>
<accession>A0A4Q7P4L3</accession>
<evidence type="ECO:0000256" key="5">
    <source>
        <dbReference type="PROSITE-ProRule" id="PRU10015"/>
    </source>
</evidence>
<feature type="binding site" evidence="4">
    <location>
        <position position="334"/>
    </location>
    <ligand>
        <name>S-adenosyl-L-methionine</name>
        <dbReference type="ChEBI" id="CHEBI:59789"/>
    </ligand>
</feature>
<dbReference type="PROSITE" id="PS50926">
    <property type="entry name" value="TRAM"/>
    <property type="match status" value="1"/>
</dbReference>
<dbReference type="PROSITE" id="PS51687">
    <property type="entry name" value="SAM_MT_RNA_M5U"/>
    <property type="match status" value="1"/>
</dbReference>
<reference evidence="7 8" key="1">
    <citation type="submission" date="2019-02" db="EMBL/GenBank/DDBJ databases">
        <title>Genomic Encyclopedia of Type Strains, Phase IV (KMG-IV): sequencing the most valuable type-strain genomes for metagenomic binning, comparative biology and taxonomic classification.</title>
        <authorList>
            <person name="Goeker M."/>
        </authorList>
    </citation>
    <scope>NUCLEOTIDE SEQUENCE [LARGE SCALE GENOMIC DNA]</scope>
    <source>
        <strain evidence="7 8">DSM 29486</strain>
    </source>
</reference>
<keyword evidence="8" id="KW-1185">Reference proteome</keyword>
<keyword evidence="1 4" id="KW-0489">Methyltransferase</keyword>
<dbReference type="EMBL" id="SGXF01000004">
    <property type="protein sequence ID" value="RZS94388.1"/>
    <property type="molecule type" value="Genomic_DNA"/>
</dbReference>
<feature type="binding site" evidence="4">
    <location>
        <position position="313"/>
    </location>
    <ligand>
        <name>S-adenosyl-L-methionine</name>
        <dbReference type="ChEBI" id="CHEBI:59789"/>
    </ligand>
</feature>
<feature type="binding site" evidence="4">
    <location>
        <position position="284"/>
    </location>
    <ligand>
        <name>S-adenosyl-L-methionine</name>
        <dbReference type="ChEBI" id="CHEBI:59789"/>
    </ligand>
</feature>
<dbReference type="FunFam" id="2.40.50.140:FF:000097">
    <property type="entry name" value="23S rRNA (uracil(1939)-C(5))-methyltransferase RlmD"/>
    <property type="match status" value="1"/>
</dbReference>
<comment type="caution">
    <text evidence="7">The sequence shown here is derived from an EMBL/GenBank/DDBJ whole genome shotgun (WGS) entry which is preliminary data.</text>
</comment>
<keyword evidence="3 4" id="KW-0949">S-adenosyl-L-methionine</keyword>
<evidence type="ECO:0000256" key="4">
    <source>
        <dbReference type="PROSITE-ProRule" id="PRU01024"/>
    </source>
</evidence>
<sequence length="458" mass="51191">MELQKNDLVTVKIEDMSHDGEGVGKLEGFPLFVKDTVIGDVAEVKILKLKKNYGYARLTELKEPSPDRVEPPCPLSRRCGGCQLQAMSYEKQLEFKRNKVQNHLSRIGGLTDVVVLPVIGMESPWRYRNKAQIPVGYDREGRLISGFYAGRTHAIIDQEDCLLGNEKNSRIMEIVKGFLKENKIAAYQEESHKGLLRHVLIRTAAATGEVMVCLVINGKKFPQAEKLTEALKVVPGVTSISLNVNMERTNVILGKEQINLYGPGYITDKIGEISYRISPQSFFQVNPAQTRILYETALEYAQLTGLEQVWDLYCGTGTISLFLAQKADFVRGVEIVPAAVENARDNAELNGIKNAEFFTGRAEEVLPRMVRENQAKADVIVVDPPRKGCEESLLETMVNMEPERIVYVSCDSATLARDLKYLSAKGYAVERVQPVDMFPMTVGVEVVCLLSKLKSDKR</sequence>
<dbReference type="RefSeq" id="WP_130435504.1">
    <property type="nucleotide sequence ID" value="NZ_SGXF01000004.1"/>
</dbReference>
<feature type="active site" evidence="5">
    <location>
        <position position="410"/>
    </location>
</feature>
<dbReference type="Pfam" id="PF05958">
    <property type="entry name" value="tRNA_U5-meth_tr"/>
    <property type="match status" value="1"/>
</dbReference>
<feature type="active site" description="Nucleophile" evidence="4">
    <location>
        <position position="410"/>
    </location>
</feature>
<dbReference type="FunFam" id="3.40.50.150:FF:000009">
    <property type="entry name" value="23S rRNA (Uracil(1939)-C(5))-methyltransferase RlmD"/>
    <property type="match status" value="1"/>
</dbReference>
<dbReference type="SUPFAM" id="SSF53335">
    <property type="entry name" value="S-adenosyl-L-methionine-dependent methyltransferases"/>
    <property type="match status" value="1"/>
</dbReference>
<dbReference type="OrthoDB" id="9804590at2"/>
<name>A0A4Q7P4L3_9FIRM</name>
<dbReference type="PROSITE" id="PS01230">
    <property type="entry name" value="TRMA_1"/>
    <property type="match status" value="1"/>
</dbReference>
<dbReference type="SUPFAM" id="SSF50249">
    <property type="entry name" value="Nucleic acid-binding proteins"/>
    <property type="match status" value="1"/>
</dbReference>
<evidence type="ECO:0000259" key="6">
    <source>
        <dbReference type="PROSITE" id="PS50926"/>
    </source>
</evidence>
<evidence type="ECO:0000256" key="2">
    <source>
        <dbReference type="ARBA" id="ARBA00022679"/>
    </source>
</evidence>
<dbReference type="GO" id="GO:0070041">
    <property type="term" value="F:rRNA (uridine-C5-)-methyltransferase activity"/>
    <property type="evidence" value="ECO:0007669"/>
    <property type="project" value="UniProtKB-ARBA"/>
</dbReference>
<feature type="binding site" evidence="4">
    <location>
        <position position="383"/>
    </location>
    <ligand>
        <name>S-adenosyl-L-methionine</name>
        <dbReference type="ChEBI" id="CHEBI:59789"/>
    </ligand>
</feature>
<dbReference type="PANTHER" id="PTHR11061">
    <property type="entry name" value="RNA M5U METHYLTRANSFERASE"/>
    <property type="match status" value="1"/>
</dbReference>
<evidence type="ECO:0000313" key="7">
    <source>
        <dbReference type="EMBL" id="RZS94388.1"/>
    </source>
</evidence>
<dbReference type="InterPro" id="IPR012340">
    <property type="entry name" value="NA-bd_OB-fold"/>
</dbReference>
<dbReference type="Pfam" id="PF01938">
    <property type="entry name" value="TRAM"/>
    <property type="match status" value="1"/>
</dbReference>
<dbReference type="GO" id="GO:0070475">
    <property type="term" value="P:rRNA base methylation"/>
    <property type="evidence" value="ECO:0007669"/>
    <property type="project" value="TreeGrafter"/>
</dbReference>
<dbReference type="InterPro" id="IPR010280">
    <property type="entry name" value="U5_MeTrfase_fam"/>
</dbReference>